<feature type="transmembrane region" description="Helical" evidence="7">
    <location>
        <begin position="26"/>
        <end position="47"/>
    </location>
</feature>
<comment type="subcellular location">
    <subcellularLocation>
        <location evidence="1">Membrane</location>
        <topology evidence="1">Multi-pass membrane protein</topology>
    </subcellularLocation>
</comment>
<keyword evidence="4 7" id="KW-1133">Transmembrane helix</keyword>
<keyword evidence="5 7" id="KW-0472">Membrane</keyword>
<evidence type="ECO:0000256" key="1">
    <source>
        <dbReference type="ARBA" id="ARBA00004141"/>
    </source>
</evidence>
<keyword evidence="8" id="KW-1185">Reference proteome</keyword>
<organism evidence="8 9">
    <name type="scientific">Macrostomum lignano</name>
    <dbReference type="NCBI Taxonomy" id="282301"/>
    <lineage>
        <taxon>Eukaryota</taxon>
        <taxon>Metazoa</taxon>
        <taxon>Spiralia</taxon>
        <taxon>Lophotrochozoa</taxon>
        <taxon>Platyhelminthes</taxon>
        <taxon>Rhabditophora</taxon>
        <taxon>Macrostomorpha</taxon>
        <taxon>Macrostomida</taxon>
        <taxon>Macrostomidae</taxon>
        <taxon>Macrostomum</taxon>
    </lineage>
</organism>
<proteinExistence type="predicted"/>
<evidence type="ECO:0000256" key="5">
    <source>
        <dbReference type="ARBA" id="ARBA00023136"/>
    </source>
</evidence>
<reference evidence="9" key="1">
    <citation type="submission" date="2016-11" db="UniProtKB">
        <authorList>
            <consortium name="WormBaseParasite"/>
        </authorList>
    </citation>
    <scope>IDENTIFICATION</scope>
</reference>
<dbReference type="Pfam" id="PF00230">
    <property type="entry name" value="MIP"/>
    <property type="match status" value="1"/>
</dbReference>
<evidence type="ECO:0000256" key="2">
    <source>
        <dbReference type="ARBA" id="ARBA00022448"/>
    </source>
</evidence>
<evidence type="ECO:0000256" key="7">
    <source>
        <dbReference type="SAM" id="Phobius"/>
    </source>
</evidence>
<sequence>AVLSGSSMNPIRTLGPAVASGRYDQLWVYIAGPSCGGGLSGICYALLFKGSFMLTGDEKSTEKGNDAQGSPCQICQCEANGSVEAGPADKNKDNDDDGTDPETASQTKKGSSLAKTGEKRWRQRMTTHRHQHDRAIKESDNMLTVKWSLALVIFCSIFAGGSSMKCLTFYLKGVLKHGKIRSRECHGSVNKCFLVVAKTIGRDDENSYFNMADRYKGIENYDVIPLVYMEYNGGCGKCQSGRRKQSGFKCQECASDDCNAPVLIRSFRPYPYHPKTTRKTRSSTCRLELIDETLFSC</sequence>
<dbReference type="PANTHER" id="PTHR45724">
    <property type="entry name" value="AQUAPORIN NIP2-1"/>
    <property type="match status" value="1"/>
</dbReference>
<dbReference type="PANTHER" id="PTHR45724:SF13">
    <property type="entry name" value="AQUAPORIN NIP1-1-RELATED"/>
    <property type="match status" value="1"/>
</dbReference>
<feature type="compositionally biased region" description="Basic residues" evidence="6">
    <location>
        <begin position="121"/>
        <end position="132"/>
    </location>
</feature>
<feature type="transmembrane region" description="Helical" evidence="7">
    <location>
        <begin position="147"/>
        <end position="171"/>
    </location>
</feature>
<evidence type="ECO:0000256" key="4">
    <source>
        <dbReference type="ARBA" id="ARBA00022989"/>
    </source>
</evidence>
<dbReference type="Gene3D" id="1.20.1080.10">
    <property type="entry name" value="Glycerol uptake facilitator protein"/>
    <property type="match status" value="1"/>
</dbReference>
<accession>A0A1I8I5R5</accession>
<evidence type="ECO:0000313" key="8">
    <source>
        <dbReference type="Proteomes" id="UP000095280"/>
    </source>
</evidence>
<dbReference type="GO" id="GO:0015267">
    <property type="term" value="F:channel activity"/>
    <property type="evidence" value="ECO:0007669"/>
    <property type="project" value="InterPro"/>
</dbReference>
<dbReference type="AlphaFoldDB" id="A0A1I8I5R5"/>
<dbReference type="InterPro" id="IPR034294">
    <property type="entry name" value="Aquaporin_transptr"/>
</dbReference>
<dbReference type="WBParaSite" id="maker-uti_cns_0010216-snap-gene-0.1-mRNA-1">
    <property type="protein sequence ID" value="maker-uti_cns_0010216-snap-gene-0.1-mRNA-1"/>
    <property type="gene ID" value="maker-uti_cns_0010216-snap-gene-0.1"/>
</dbReference>
<name>A0A1I8I5R5_9PLAT</name>
<evidence type="ECO:0000256" key="6">
    <source>
        <dbReference type="SAM" id="MobiDB-lite"/>
    </source>
</evidence>
<feature type="compositionally biased region" description="Polar residues" evidence="6">
    <location>
        <begin position="104"/>
        <end position="114"/>
    </location>
</feature>
<dbReference type="InterPro" id="IPR023271">
    <property type="entry name" value="Aquaporin-like"/>
</dbReference>
<protein>
    <submittedName>
        <fullName evidence="9">Aquaporin</fullName>
    </submittedName>
</protein>
<keyword evidence="3 7" id="KW-0812">Transmembrane</keyword>
<dbReference type="Proteomes" id="UP000095280">
    <property type="component" value="Unplaced"/>
</dbReference>
<dbReference type="InterPro" id="IPR000425">
    <property type="entry name" value="MIP"/>
</dbReference>
<evidence type="ECO:0000313" key="9">
    <source>
        <dbReference type="WBParaSite" id="maker-uti_cns_0010216-snap-gene-0.1-mRNA-1"/>
    </source>
</evidence>
<dbReference type="GO" id="GO:0016020">
    <property type="term" value="C:membrane"/>
    <property type="evidence" value="ECO:0007669"/>
    <property type="project" value="UniProtKB-SubCell"/>
</dbReference>
<keyword evidence="2" id="KW-0813">Transport</keyword>
<feature type="region of interest" description="Disordered" evidence="6">
    <location>
        <begin position="85"/>
        <end position="134"/>
    </location>
</feature>
<evidence type="ECO:0000256" key="3">
    <source>
        <dbReference type="ARBA" id="ARBA00022692"/>
    </source>
</evidence>
<dbReference type="SUPFAM" id="SSF81338">
    <property type="entry name" value="Aquaporin-like"/>
    <property type="match status" value="1"/>
</dbReference>